<keyword evidence="7" id="KW-0812">Transmembrane</keyword>
<dbReference type="eggNOG" id="COG4191">
    <property type="taxonomic scope" value="Bacteria"/>
</dbReference>
<dbReference type="RefSeq" id="WP_021131443.1">
    <property type="nucleotide sequence ID" value="NZ_AQPH01000013.1"/>
</dbReference>
<evidence type="ECO:0000313" key="10">
    <source>
        <dbReference type="Proteomes" id="UP000015350"/>
    </source>
</evidence>
<feature type="transmembrane region" description="Helical" evidence="7">
    <location>
        <begin position="16"/>
        <end position="37"/>
    </location>
</feature>
<keyword evidence="5 9" id="KW-0418">Kinase</keyword>
<dbReference type="PROSITE" id="PS50109">
    <property type="entry name" value="HIS_KIN"/>
    <property type="match status" value="1"/>
</dbReference>
<gene>
    <name evidence="9" type="ORF">K678_05418</name>
</gene>
<feature type="transmembrane region" description="Helical" evidence="7">
    <location>
        <begin position="44"/>
        <end position="64"/>
    </location>
</feature>
<evidence type="ECO:0000256" key="7">
    <source>
        <dbReference type="SAM" id="Phobius"/>
    </source>
</evidence>
<keyword evidence="7" id="KW-1133">Transmembrane helix</keyword>
<feature type="transmembrane region" description="Helical" evidence="7">
    <location>
        <begin position="229"/>
        <end position="249"/>
    </location>
</feature>
<dbReference type="STRING" id="1316936.K678_05418"/>
<evidence type="ECO:0000256" key="3">
    <source>
        <dbReference type="ARBA" id="ARBA00022679"/>
    </source>
</evidence>
<dbReference type="Gene3D" id="3.30.450.40">
    <property type="match status" value="1"/>
</dbReference>
<keyword evidence="6" id="KW-0067">ATP-binding</keyword>
<dbReference type="SMART" id="SM00387">
    <property type="entry name" value="HATPase_c"/>
    <property type="match status" value="1"/>
</dbReference>
<dbReference type="NCBIfam" id="TIGR02916">
    <property type="entry name" value="PEP_his_kin"/>
    <property type="match status" value="1"/>
</dbReference>
<dbReference type="InterPro" id="IPR003594">
    <property type="entry name" value="HATPase_dom"/>
</dbReference>
<accession>S9TJR0</accession>
<dbReference type="InterPro" id="IPR050980">
    <property type="entry name" value="2C_sensor_his_kinase"/>
</dbReference>
<dbReference type="SUPFAM" id="SSF55781">
    <property type="entry name" value="GAF domain-like"/>
    <property type="match status" value="1"/>
</dbReference>
<comment type="catalytic activity">
    <reaction evidence="1">
        <text>ATP + protein L-histidine = ADP + protein N-phospho-L-histidine.</text>
        <dbReference type="EC" id="2.7.13.3"/>
    </reaction>
</comment>
<feature type="transmembrane region" description="Helical" evidence="7">
    <location>
        <begin position="164"/>
        <end position="186"/>
    </location>
</feature>
<evidence type="ECO:0000256" key="6">
    <source>
        <dbReference type="ARBA" id="ARBA00022840"/>
    </source>
</evidence>
<evidence type="ECO:0000259" key="8">
    <source>
        <dbReference type="PROSITE" id="PS50109"/>
    </source>
</evidence>
<dbReference type="PANTHER" id="PTHR44936:SF10">
    <property type="entry name" value="SENSOR PROTEIN RSTB"/>
    <property type="match status" value="1"/>
</dbReference>
<dbReference type="GO" id="GO:0005524">
    <property type="term" value="F:ATP binding"/>
    <property type="evidence" value="ECO:0007669"/>
    <property type="project" value="UniProtKB-KW"/>
</dbReference>
<evidence type="ECO:0000256" key="1">
    <source>
        <dbReference type="ARBA" id="ARBA00000085"/>
    </source>
</evidence>
<feature type="transmembrane region" description="Helical" evidence="7">
    <location>
        <begin position="261"/>
        <end position="281"/>
    </location>
</feature>
<dbReference type="InterPro" id="IPR005467">
    <property type="entry name" value="His_kinase_dom"/>
</dbReference>
<dbReference type="EC" id="2.7.13.3" evidence="2"/>
<keyword evidence="7" id="KW-0472">Membrane</keyword>
<organism evidence="9 10">
    <name type="scientific">Magnetospirillum fulvum MGU-K5</name>
    <dbReference type="NCBI Taxonomy" id="1316936"/>
    <lineage>
        <taxon>Bacteria</taxon>
        <taxon>Pseudomonadati</taxon>
        <taxon>Pseudomonadota</taxon>
        <taxon>Alphaproteobacteria</taxon>
        <taxon>Rhodospirillales</taxon>
        <taxon>Rhodospirillaceae</taxon>
        <taxon>Magnetospirillum</taxon>
    </lineage>
</organism>
<dbReference type="AlphaFoldDB" id="S9TJR0"/>
<dbReference type="PATRIC" id="fig|1316936.3.peg.1087"/>
<keyword evidence="4" id="KW-0547">Nucleotide-binding</keyword>
<evidence type="ECO:0000256" key="2">
    <source>
        <dbReference type="ARBA" id="ARBA00012438"/>
    </source>
</evidence>
<dbReference type="Proteomes" id="UP000015350">
    <property type="component" value="Unassembled WGS sequence"/>
</dbReference>
<name>S9TJR0_MAGFU</name>
<feature type="domain" description="Histidine kinase" evidence="8">
    <location>
        <begin position="484"/>
        <end position="680"/>
    </location>
</feature>
<sequence>MDLSITIGLPVDKIELFGNALCAALYLCIVAAAALSVSMGRGRFFLAFGCACTAISACGVTARLDFALALPLETARTWAFLLFCACQLPIDRLVPSRRLWRIPSGLRIPLAIVPGVMAGGLMLTAGTTTALILFNLWQITVDILILLMLENLLRNIEQTPTRGLRLVVLGIGGLTIFDLMICVSGLTTGGIPSLFVVARSYILFALGLPLAFATLLVRGWGSNFQMSRYAVFHSTALVGGGFYLVSTSVAGEVLRNRTGDWGLTLEITFITTATILLMILIQSASFRARMMVFISKHFFRLKYDYREVWLAFIRKMAGPHQNQTLHERTLRAVAESVDCRSGVLWTFQDAIDAFTPVVHWNIDGDLPVIPSDDPLMNFMVRTGWIIDINECLTYPEIYDGLSLPLWFSSQRDQWIIVPLIHHEVLEGMIVAGHPTTAPSALGWEDFDLLKTVGAQAAGYLAEERASRALNDARRLAEFNRRFAFVVHDIKNVVSQMSLMLENAHTFGHDPEFQRDMLLTTASSVDRLRGMLAQLGQEGARRAELILQPTFLGSFAAQVFERWRKSFPRLQLIDASEPVLVDACRDKLASVMDHLVQNAIDAVGPDGSVSIVIRPGHSDGIIEIIDDGPGMSQDFVRDHLFRPFETRKPNGSGIGAFQALRMMQDMGGALTSKAIPEPGQP</sequence>
<dbReference type="InterPro" id="IPR014265">
    <property type="entry name" value="XrtA/PrsK"/>
</dbReference>
<keyword evidence="3" id="KW-0808">Transferase</keyword>
<dbReference type="GO" id="GO:0004673">
    <property type="term" value="F:protein histidine kinase activity"/>
    <property type="evidence" value="ECO:0007669"/>
    <property type="project" value="UniProtKB-EC"/>
</dbReference>
<evidence type="ECO:0000313" key="9">
    <source>
        <dbReference type="EMBL" id="EPY02511.1"/>
    </source>
</evidence>
<dbReference type="EMBL" id="AQPH01000013">
    <property type="protein sequence ID" value="EPY02511.1"/>
    <property type="molecule type" value="Genomic_DNA"/>
</dbReference>
<reference evidence="9 10" key="1">
    <citation type="submission" date="2013-04" db="EMBL/GenBank/DDBJ databases">
        <authorList>
            <person name="Kuznetsov B."/>
            <person name="Ivanovsky R."/>
        </authorList>
    </citation>
    <scope>NUCLEOTIDE SEQUENCE [LARGE SCALE GENOMIC DNA]</scope>
    <source>
        <strain evidence="9 10">MGU-K5</strain>
    </source>
</reference>
<dbReference type="InterPro" id="IPR036890">
    <property type="entry name" value="HATPase_C_sf"/>
</dbReference>
<dbReference type="OrthoDB" id="9785691at2"/>
<evidence type="ECO:0000256" key="4">
    <source>
        <dbReference type="ARBA" id="ARBA00022741"/>
    </source>
</evidence>
<dbReference type="Pfam" id="PF02518">
    <property type="entry name" value="HATPase_c"/>
    <property type="match status" value="1"/>
</dbReference>
<comment type="caution">
    <text evidence="9">The sequence shown here is derived from an EMBL/GenBank/DDBJ whole genome shotgun (WGS) entry which is preliminary data.</text>
</comment>
<evidence type="ECO:0000256" key="5">
    <source>
        <dbReference type="ARBA" id="ARBA00022777"/>
    </source>
</evidence>
<feature type="transmembrane region" description="Helical" evidence="7">
    <location>
        <begin position="198"/>
        <end position="217"/>
    </location>
</feature>
<dbReference type="SUPFAM" id="SSF55874">
    <property type="entry name" value="ATPase domain of HSP90 chaperone/DNA topoisomerase II/histidine kinase"/>
    <property type="match status" value="1"/>
</dbReference>
<protein>
    <recommendedName>
        <fullName evidence="2">histidine kinase</fullName>
        <ecNumber evidence="2">2.7.13.3</ecNumber>
    </recommendedName>
</protein>
<dbReference type="PANTHER" id="PTHR44936">
    <property type="entry name" value="SENSOR PROTEIN CREC"/>
    <property type="match status" value="1"/>
</dbReference>
<dbReference type="InterPro" id="IPR029016">
    <property type="entry name" value="GAF-like_dom_sf"/>
</dbReference>
<dbReference type="Gene3D" id="3.30.565.10">
    <property type="entry name" value="Histidine kinase-like ATPase, C-terminal domain"/>
    <property type="match status" value="1"/>
</dbReference>
<proteinExistence type="predicted"/>
<dbReference type="CDD" id="cd00075">
    <property type="entry name" value="HATPase"/>
    <property type="match status" value="1"/>
</dbReference>